<evidence type="ECO:0000313" key="2">
    <source>
        <dbReference type="EMBL" id="HEW64199.1"/>
    </source>
</evidence>
<proteinExistence type="predicted"/>
<dbReference type="EMBL" id="DSFH01000054">
    <property type="protein sequence ID" value="HEW64199.1"/>
    <property type="molecule type" value="Genomic_DNA"/>
</dbReference>
<evidence type="ECO:0000313" key="4">
    <source>
        <dbReference type="Proteomes" id="UP000237153"/>
    </source>
</evidence>
<evidence type="ECO:0000256" key="1">
    <source>
        <dbReference type="SAM" id="Phobius"/>
    </source>
</evidence>
<sequence>MKAYKVYSVIILLIVIISSFIIVSSQSSEDVIGTNSTITQLLGEIVYLYDHGVNVSQLVNKLNYAVKLEQEGNITASSLIISQLQENISALMPSAESNYYKIIALKIIEIILLLSIPVLTYVFLPRIYLSIWYRSRRKWLVKKK</sequence>
<reference evidence="2" key="2">
    <citation type="journal article" date="2020" name="mSystems">
        <title>Genome- and Community-Level Interaction Insights into Carbon Utilization and Element Cycling Functions of Hydrothermarchaeota in Hydrothermal Sediment.</title>
        <authorList>
            <person name="Zhou Z."/>
            <person name="Liu Y."/>
            <person name="Xu W."/>
            <person name="Pan J."/>
            <person name="Luo Z.H."/>
            <person name="Li M."/>
        </authorList>
    </citation>
    <scope>NUCLEOTIDE SEQUENCE [LARGE SCALE GENOMIC DNA]</scope>
    <source>
        <strain evidence="2">SpSt-1261</strain>
    </source>
</reference>
<protein>
    <submittedName>
        <fullName evidence="3">Uncharacterized protein</fullName>
    </submittedName>
</protein>
<accession>A0A2J6N9W8</accession>
<organism evidence="3 4">
    <name type="scientific">Fervidicoccus fontis</name>
    <dbReference type="NCBI Taxonomy" id="683846"/>
    <lineage>
        <taxon>Archaea</taxon>
        <taxon>Thermoproteota</taxon>
        <taxon>Thermoprotei</taxon>
        <taxon>Fervidicoccales</taxon>
        <taxon>Fervidicoccaceae</taxon>
        <taxon>Fervidicoccus</taxon>
    </lineage>
</organism>
<dbReference type="AlphaFoldDB" id="A0A2J6N9W8"/>
<comment type="caution">
    <text evidence="3">The sequence shown here is derived from an EMBL/GenBank/DDBJ whole genome shotgun (WGS) entry which is preliminary data.</text>
</comment>
<feature type="transmembrane region" description="Helical" evidence="1">
    <location>
        <begin position="7"/>
        <end position="25"/>
    </location>
</feature>
<gene>
    <name evidence="3" type="ORF">C0188_02015</name>
    <name evidence="2" type="ORF">ENO39_03985</name>
</gene>
<name>A0A2J6N9W8_9CREN</name>
<dbReference type="EMBL" id="PNIM01000007">
    <property type="protein sequence ID" value="PMB75745.1"/>
    <property type="molecule type" value="Genomic_DNA"/>
</dbReference>
<keyword evidence="1" id="KW-1133">Transmembrane helix</keyword>
<feature type="transmembrane region" description="Helical" evidence="1">
    <location>
        <begin position="102"/>
        <end position="129"/>
    </location>
</feature>
<keyword evidence="1" id="KW-0472">Membrane</keyword>
<dbReference type="Proteomes" id="UP000237153">
    <property type="component" value="Unassembled WGS sequence"/>
</dbReference>
<keyword evidence="1" id="KW-0812">Transmembrane</keyword>
<dbReference type="RefSeq" id="WP_272985512.1">
    <property type="nucleotide sequence ID" value="NZ_DSFH01000054.1"/>
</dbReference>
<dbReference type="Proteomes" id="UP000886076">
    <property type="component" value="Unassembled WGS sequence"/>
</dbReference>
<reference evidence="3 4" key="1">
    <citation type="submission" date="2018-01" db="EMBL/GenBank/DDBJ databases">
        <title>Metagenomic assembled genomes from two thermal pools in the Uzon Caldera, Kamchatka, Russia.</title>
        <authorList>
            <person name="Wilkins L."/>
            <person name="Ettinger C."/>
        </authorList>
    </citation>
    <scope>NUCLEOTIDE SEQUENCE [LARGE SCALE GENOMIC DNA]</scope>
    <source>
        <strain evidence="3">ZAV-06</strain>
    </source>
</reference>
<evidence type="ECO:0000313" key="3">
    <source>
        <dbReference type="EMBL" id="PMB75745.1"/>
    </source>
</evidence>